<feature type="domain" description="Rieske" evidence="10">
    <location>
        <begin position="3"/>
        <end position="106"/>
    </location>
</feature>
<keyword evidence="5" id="KW-1133">Transmembrane helix</keyword>
<dbReference type="GO" id="GO:0005737">
    <property type="term" value="C:cytoplasm"/>
    <property type="evidence" value="ECO:0007669"/>
    <property type="project" value="TreeGrafter"/>
</dbReference>
<dbReference type="SUPFAM" id="SSF55961">
    <property type="entry name" value="Bet v1-like"/>
    <property type="match status" value="1"/>
</dbReference>
<dbReference type="Proteomes" id="UP000053244">
    <property type="component" value="Unassembled WGS sequence"/>
</dbReference>
<dbReference type="EMBL" id="LLZH01000293">
    <property type="protein sequence ID" value="KUL27931.1"/>
    <property type="molecule type" value="Genomic_DNA"/>
</dbReference>
<proteinExistence type="predicted"/>
<dbReference type="Gene3D" id="2.102.10.10">
    <property type="entry name" value="Rieske [2Fe-2S] iron-sulphur domain"/>
    <property type="match status" value="1"/>
</dbReference>
<keyword evidence="9" id="KW-0472">Membrane</keyword>
<evidence type="ECO:0000256" key="2">
    <source>
        <dbReference type="ARBA" id="ARBA00022692"/>
    </source>
</evidence>
<keyword evidence="7" id="KW-0408">Iron</keyword>
<dbReference type="GO" id="GO:0051537">
    <property type="term" value="F:2 iron, 2 sulfur cluster binding"/>
    <property type="evidence" value="ECO:0007669"/>
    <property type="project" value="UniProtKB-KW"/>
</dbReference>
<dbReference type="AlphaFoldDB" id="A0A101JJE8"/>
<evidence type="ECO:0000256" key="9">
    <source>
        <dbReference type="ARBA" id="ARBA00023136"/>
    </source>
</evidence>
<dbReference type="Pfam" id="PF00355">
    <property type="entry name" value="Rieske"/>
    <property type="match status" value="1"/>
</dbReference>
<gene>
    <name evidence="11" type="ORF">ADL15_33165</name>
</gene>
<protein>
    <recommendedName>
        <fullName evidence="10">Rieske domain-containing protein</fullName>
    </recommendedName>
</protein>
<keyword evidence="3" id="KW-0001">2Fe-2S</keyword>
<keyword evidence="6" id="KW-0560">Oxidoreductase</keyword>
<dbReference type="InterPro" id="IPR017941">
    <property type="entry name" value="Rieske_2Fe-2S"/>
</dbReference>
<dbReference type="GO" id="GO:0016705">
    <property type="term" value="F:oxidoreductase activity, acting on paired donors, with incorporation or reduction of molecular oxygen"/>
    <property type="evidence" value="ECO:0007669"/>
    <property type="project" value="UniProtKB-ARBA"/>
</dbReference>
<keyword evidence="8" id="KW-0411">Iron-sulfur</keyword>
<dbReference type="PANTHER" id="PTHR21266:SF32">
    <property type="entry name" value="CHOLESTEROL 7-DESATURASE NVD"/>
    <property type="match status" value="1"/>
</dbReference>
<reference evidence="11 12" key="1">
    <citation type="submission" date="2015-10" db="EMBL/GenBank/DDBJ databases">
        <authorList>
            <person name="Gilbert D.G."/>
        </authorList>
    </citation>
    <scope>NUCLEOTIDE SEQUENCE [LARGE SCALE GENOMIC DNA]</scope>
    <source>
        <strain evidence="11 12">NRRL B-16712</strain>
    </source>
</reference>
<dbReference type="SUPFAM" id="SSF50022">
    <property type="entry name" value="ISP domain"/>
    <property type="match status" value="1"/>
</dbReference>
<evidence type="ECO:0000256" key="1">
    <source>
        <dbReference type="ARBA" id="ARBA00004370"/>
    </source>
</evidence>
<accession>A0A101JJE8</accession>
<dbReference type="PROSITE" id="PS51296">
    <property type="entry name" value="RIESKE"/>
    <property type="match status" value="1"/>
</dbReference>
<evidence type="ECO:0000256" key="5">
    <source>
        <dbReference type="ARBA" id="ARBA00022989"/>
    </source>
</evidence>
<evidence type="ECO:0000256" key="6">
    <source>
        <dbReference type="ARBA" id="ARBA00023002"/>
    </source>
</evidence>
<keyword evidence="12" id="KW-1185">Reference proteome</keyword>
<keyword evidence="2" id="KW-0812">Transmembrane</keyword>
<dbReference type="InterPro" id="IPR036922">
    <property type="entry name" value="Rieske_2Fe-2S_sf"/>
</dbReference>
<comment type="caution">
    <text evidence="11">The sequence shown here is derived from an EMBL/GenBank/DDBJ whole genome shotgun (WGS) entry which is preliminary data.</text>
</comment>
<evidence type="ECO:0000313" key="11">
    <source>
        <dbReference type="EMBL" id="KUL27931.1"/>
    </source>
</evidence>
<dbReference type="GO" id="GO:0046872">
    <property type="term" value="F:metal ion binding"/>
    <property type="evidence" value="ECO:0007669"/>
    <property type="project" value="UniProtKB-KW"/>
</dbReference>
<dbReference type="OrthoDB" id="5243643at2"/>
<organism evidence="11 12">
    <name type="scientific">Actinoplanes awajinensis subsp. mycoplanecinus</name>
    <dbReference type="NCBI Taxonomy" id="135947"/>
    <lineage>
        <taxon>Bacteria</taxon>
        <taxon>Bacillati</taxon>
        <taxon>Actinomycetota</taxon>
        <taxon>Actinomycetes</taxon>
        <taxon>Micromonosporales</taxon>
        <taxon>Micromonosporaceae</taxon>
        <taxon>Actinoplanes</taxon>
    </lineage>
</organism>
<dbReference type="Pfam" id="PF19112">
    <property type="entry name" value="VanA_C"/>
    <property type="match status" value="1"/>
</dbReference>
<name>A0A101JJE8_9ACTN</name>
<evidence type="ECO:0000256" key="3">
    <source>
        <dbReference type="ARBA" id="ARBA00022714"/>
    </source>
</evidence>
<evidence type="ECO:0000259" key="10">
    <source>
        <dbReference type="PROSITE" id="PS51296"/>
    </source>
</evidence>
<evidence type="ECO:0000256" key="7">
    <source>
        <dbReference type="ARBA" id="ARBA00023004"/>
    </source>
</evidence>
<dbReference type="PANTHER" id="PTHR21266">
    <property type="entry name" value="IRON-SULFUR DOMAIN CONTAINING PROTEIN"/>
    <property type="match status" value="1"/>
</dbReference>
<dbReference type="GO" id="GO:0004497">
    <property type="term" value="F:monooxygenase activity"/>
    <property type="evidence" value="ECO:0007669"/>
    <property type="project" value="UniProtKB-ARBA"/>
</dbReference>
<dbReference type="InterPro" id="IPR044043">
    <property type="entry name" value="VanA_C_cat"/>
</dbReference>
<sequence>MQWLPIARDAEVSTRPLAVTADGVPLMVYRPEPDADPVVFADRCPHRLVPLSAAVVEDGRLRCAYHGWEFDASGACVTVPSQGSIPPRASLPPGPPIKIFDGTIHVLAAGLPAPDPTELLTNEDPALRHGWHPVGLATERLDEVQLLGETFRLAESRTQERWGMIWLAPDEPKVGLFTDPDADDRDYVGAWLPPARTPASAGLVADNFLDVAHFPFVHAKTFGAAEEKTVPRYEVSTEPYGCRSVQEQWFDNPEDPGVLAGIRPVRQRRRATYVYRAPFQLLLRLEELDAGAVKTILFFAQPESATSTRIYTKMLFHGIGGVPDPSAEVVAGEVAFEEAVLAEDLELQQRLRITGLPLRMRDELHVRADLLGVHLRRILADFRS</sequence>
<keyword evidence="4" id="KW-0479">Metal-binding</keyword>
<dbReference type="GO" id="GO:0016020">
    <property type="term" value="C:membrane"/>
    <property type="evidence" value="ECO:0007669"/>
    <property type="project" value="UniProtKB-SubCell"/>
</dbReference>
<comment type="subcellular location">
    <subcellularLocation>
        <location evidence="1">Membrane</location>
    </subcellularLocation>
</comment>
<dbReference type="RefSeq" id="WP_067699417.1">
    <property type="nucleotide sequence ID" value="NZ_LLZH01000293.1"/>
</dbReference>
<evidence type="ECO:0000313" key="12">
    <source>
        <dbReference type="Proteomes" id="UP000053244"/>
    </source>
</evidence>
<evidence type="ECO:0000256" key="4">
    <source>
        <dbReference type="ARBA" id="ARBA00022723"/>
    </source>
</evidence>
<dbReference type="InterPro" id="IPR050584">
    <property type="entry name" value="Cholesterol_7-desaturase"/>
</dbReference>
<dbReference type="Gene3D" id="3.90.380.10">
    <property type="entry name" value="Naphthalene 1,2-dioxygenase Alpha Subunit, Chain A, domain 1"/>
    <property type="match status" value="1"/>
</dbReference>
<evidence type="ECO:0000256" key="8">
    <source>
        <dbReference type="ARBA" id="ARBA00023014"/>
    </source>
</evidence>